<keyword evidence="3" id="KW-1185">Reference proteome</keyword>
<dbReference type="AlphaFoldDB" id="A0A930XW42"/>
<name>A0A930XW42_9FLAO</name>
<evidence type="ECO:0000313" key="3">
    <source>
        <dbReference type="Proteomes" id="UP000646211"/>
    </source>
</evidence>
<dbReference type="Proteomes" id="UP000646211">
    <property type="component" value="Unassembled WGS sequence"/>
</dbReference>
<proteinExistence type="predicted"/>
<dbReference type="EMBL" id="JADHEC010000018">
    <property type="protein sequence ID" value="MBF2708767.1"/>
    <property type="molecule type" value="Genomic_DNA"/>
</dbReference>
<comment type="caution">
    <text evidence="2">The sequence shown here is derived from an EMBL/GenBank/DDBJ whole genome shotgun (WGS) entry which is preliminary data.</text>
</comment>
<organism evidence="2 3">
    <name type="scientific">Flavobacterium soyangense</name>
    <dbReference type="NCBI Taxonomy" id="2023265"/>
    <lineage>
        <taxon>Bacteria</taxon>
        <taxon>Pseudomonadati</taxon>
        <taxon>Bacteroidota</taxon>
        <taxon>Flavobacteriia</taxon>
        <taxon>Flavobacteriales</taxon>
        <taxon>Flavobacteriaceae</taxon>
        <taxon>Flavobacterium</taxon>
    </lineage>
</organism>
<gene>
    <name evidence="2" type="ORF">IR213_09215</name>
</gene>
<dbReference type="Pfam" id="PF04233">
    <property type="entry name" value="Phage_Mu_F"/>
    <property type="match status" value="1"/>
</dbReference>
<dbReference type="NCBIfam" id="TIGR01641">
    <property type="entry name" value="phageSPP1_gp7"/>
    <property type="match status" value="1"/>
</dbReference>
<reference evidence="2" key="1">
    <citation type="submission" date="2020-11" db="EMBL/GenBank/DDBJ databases">
        <title>Genome of Flavobacterium soyangense.</title>
        <authorList>
            <person name="Liu Q."/>
            <person name="Xin Y.-H."/>
        </authorList>
    </citation>
    <scope>NUCLEOTIDE SEQUENCE</scope>
    <source>
        <strain evidence="2">CGMCC 1.13493</strain>
    </source>
</reference>
<accession>A0A930XW42</accession>
<evidence type="ECO:0000313" key="2">
    <source>
        <dbReference type="EMBL" id="MBF2708767.1"/>
    </source>
</evidence>
<protein>
    <submittedName>
        <fullName evidence="2">Minor capsid protein</fullName>
    </submittedName>
</protein>
<evidence type="ECO:0000259" key="1">
    <source>
        <dbReference type="Pfam" id="PF04233"/>
    </source>
</evidence>
<feature type="domain" description="Phage head morphogenesis" evidence="1">
    <location>
        <begin position="103"/>
        <end position="192"/>
    </location>
</feature>
<dbReference type="InterPro" id="IPR006528">
    <property type="entry name" value="Phage_head_morphogenesis_dom"/>
</dbReference>
<dbReference type="RefSeq" id="WP_194312019.1">
    <property type="nucleotide sequence ID" value="NZ_JADHEC010000018.1"/>
</dbReference>
<sequence length="506" mass="57299">MNLAIKDQFKGLLNTGENAFKRLHEKGSYNPKDLQTEKAYQDLINQTYDVFNFAITDNGMPETMRTALQSDAFLFGGLKTHAQLFEASKLLLDDKGNLKPFAQLSNEFDKLNSTYNRNYLNAEYEFAVGSSQMAAKWNEFSDNDRYELQYRTAGDNRVRDEHAALNNITLPKSDPFWSSYTPPNGWNCRCTTVEVLKDKYEGDGYLKDSEKAIKKGEAATSQIGKDGKNRLEIFRFNPGADKVLFPPAYPYGKVAGAKAAEEALKKKIENPKPLETTADVSNYFSEFAKNNPEYFERGFKEIKLTSQKGVNGFTDMNGTIALKKDVLNSIKDGLNTIKRGEKTTFKQEEAFSTLHHEMWHNANKPGNVGLSKDGTKVMELANEFVARNTLGDFMKKLGGNLEHSELTTNRTNTSYNTMVRNYDQLIAFAKADKTKVLEDVKKGLIDKKYVEQMDVLANAIKKHSYYDIEEKTARGFIAATLKDKIKETDYNNLLEYNKKLFKAKGG</sequence>